<keyword evidence="3" id="KW-0560">Oxidoreductase</keyword>
<dbReference type="InterPro" id="IPR020904">
    <property type="entry name" value="Sc_DH/Rdtase_CS"/>
</dbReference>
<name>A0A0S3EYC3_9SPHN</name>
<dbReference type="CDD" id="cd05233">
    <property type="entry name" value="SDR_c"/>
    <property type="match status" value="1"/>
</dbReference>
<keyword evidence="6" id="KW-1185">Reference proteome</keyword>
<dbReference type="STRING" id="1332080.ATN00_08845"/>
<dbReference type="AlphaFoldDB" id="A0A0S3EYC3"/>
<evidence type="ECO:0000256" key="3">
    <source>
        <dbReference type="ARBA" id="ARBA00023002"/>
    </source>
</evidence>
<dbReference type="OrthoDB" id="7191281at2"/>
<dbReference type="KEGG" id="sbd:ATN00_08845"/>
<evidence type="ECO:0000256" key="2">
    <source>
        <dbReference type="ARBA" id="ARBA00022857"/>
    </source>
</evidence>
<dbReference type="PANTHER" id="PTHR43391">
    <property type="entry name" value="RETINOL DEHYDROGENASE-RELATED"/>
    <property type="match status" value="1"/>
</dbReference>
<dbReference type="PRINTS" id="PR00080">
    <property type="entry name" value="SDRFAMILY"/>
</dbReference>
<proteinExistence type="inferred from homology"/>
<dbReference type="SUPFAM" id="SSF51735">
    <property type="entry name" value="NAD(P)-binding Rossmann-fold domains"/>
    <property type="match status" value="1"/>
</dbReference>
<dbReference type="PRINTS" id="PR00081">
    <property type="entry name" value="GDHRDH"/>
</dbReference>
<dbReference type="Pfam" id="PF00106">
    <property type="entry name" value="adh_short"/>
    <property type="match status" value="1"/>
</dbReference>
<accession>A0A0S3EYC3</accession>
<protein>
    <recommendedName>
        <fullName evidence="7">Short-chain dehydrogenase</fullName>
    </recommendedName>
</protein>
<dbReference type="PANTHER" id="PTHR43391:SF14">
    <property type="entry name" value="DEHYDROGENASE_REDUCTASE SDR FAMILY PROTEIN 7-LIKE"/>
    <property type="match status" value="1"/>
</dbReference>
<dbReference type="Proteomes" id="UP000056968">
    <property type="component" value="Chromosome"/>
</dbReference>
<dbReference type="EMBL" id="CP013264">
    <property type="protein sequence ID" value="ALR20399.1"/>
    <property type="molecule type" value="Genomic_DNA"/>
</dbReference>
<dbReference type="PROSITE" id="PS00061">
    <property type="entry name" value="ADH_SHORT"/>
    <property type="match status" value="1"/>
</dbReference>
<evidence type="ECO:0000313" key="5">
    <source>
        <dbReference type="EMBL" id="ALR20399.1"/>
    </source>
</evidence>
<evidence type="ECO:0008006" key="7">
    <source>
        <dbReference type="Google" id="ProtNLM"/>
    </source>
</evidence>
<evidence type="ECO:0000256" key="1">
    <source>
        <dbReference type="ARBA" id="ARBA00006484"/>
    </source>
</evidence>
<dbReference type="GO" id="GO:0016491">
    <property type="term" value="F:oxidoreductase activity"/>
    <property type="evidence" value="ECO:0007669"/>
    <property type="project" value="UniProtKB-KW"/>
</dbReference>
<comment type="similarity">
    <text evidence="1 4">Belongs to the short-chain dehydrogenases/reductases (SDR) family.</text>
</comment>
<keyword evidence="2" id="KW-0521">NADP</keyword>
<dbReference type="InterPro" id="IPR002347">
    <property type="entry name" value="SDR_fam"/>
</dbReference>
<sequence length="292" mass="31068">MMTMVETKRLFADDDFAGRVAFVTGAASGIGHGLARLLAERGARLAIADVRAEAIEETAHGLRDTGAEIIALPLDVTDRQAVVDAADTVEKYFGAVHLVANNAGIAQVGTPLDQVDEDTYRWMFEVNVHGISNGMAAFAPKLKANGAGGGHIVNTSSMAGLFMVPGWHIGLYAASKMAVIPLSFGMRLALSPYNIGVSAVCPGRVWSDLRRNSALLAPHAGPQVSNLPDDIDDKVMTPAQAARIILSGVVADRALILTHPEHAREVSDYHALIMDEFAYWSTAVDRLAETPS</sequence>
<gene>
    <name evidence="5" type="ORF">ATN00_08845</name>
</gene>
<reference evidence="5 6" key="1">
    <citation type="submission" date="2015-11" db="EMBL/GenBank/DDBJ databases">
        <title>A Two-component Flavoprotein Monooxygenase System MeaXY Responsible for para-Hydroxylation of 2-Methyl-6-ethylaniline and 2,6-Diethylaniline in Sphingobium baderi DE-13.</title>
        <authorList>
            <person name="Cheng M."/>
            <person name="Meng Q."/>
            <person name="Yang Y."/>
            <person name="Chu C."/>
            <person name="Yan X."/>
            <person name="He J."/>
            <person name="Li S."/>
        </authorList>
    </citation>
    <scope>NUCLEOTIDE SEQUENCE [LARGE SCALE GENOMIC DNA]</scope>
    <source>
        <strain evidence="5 6">DE-13</strain>
    </source>
</reference>
<evidence type="ECO:0000256" key="4">
    <source>
        <dbReference type="RuleBase" id="RU000363"/>
    </source>
</evidence>
<evidence type="ECO:0000313" key="6">
    <source>
        <dbReference type="Proteomes" id="UP000056968"/>
    </source>
</evidence>
<organism evidence="5 6">
    <name type="scientific">Sphingobium baderi</name>
    <dbReference type="NCBI Taxonomy" id="1332080"/>
    <lineage>
        <taxon>Bacteria</taxon>
        <taxon>Pseudomonadati</taxon>
        <taxon>Pseudomonadota</taxon>
        <taxon>Alphaproteobacteria</taxon>
        <taxon>Sphingomonadales</taxon>
        <taxon>Sphingomonadaceae</taxon>
        <taxon>Sphingobium</taxon>
    </lineage>
</organism>
<dbReference type="InterPro" id="IPR036291">
    <property type="entry name" value="NAD(P)-bd_dom_sf"/>
</dbReference>
<dbReference type="Gene3D" id="3.40.50.720">
    <property type="entry name" value="NAD(P)-binding Rossmann-like Domain"/>
    <property type="match status" value="1"/>
</dbReference>